<dbReference type="InterPro" id="IPR006108">
    <property type="entry name" value="3HC_DH_C"/>
</dbReference>
<dbReference type="AlphaFoldDB" id="A0AAN8W675"/>
<dbReference type="EMBL" id="JBAMMX010000001">
    <property type="protein sequence ID" value="KAK6946700.1"/>
    <property type="molecule type" value="Genomic_DNA"/>
</dbReference>
<evidence type="ECO:0000259" key="1">
    <source>
        <dbReference type="Pfam" id="PF00725"/>
    </source>
</evidence>
<gene>
    <name evidence="2" type="ORF">RJ641_000173</name>
</gene>
<proteinExistence type="predicted"/>
<dbReference type="SUPFAM" id="SSF48179">
    <property type="entry name" value="6-phosphogluconate dehydrogenase C-terminal domain-like"/>
    <property type="match status" value="1"/>
</dbReference>
<comment type="caution">
    <text evidence="2">The sequence shown here is derived from an EMBL/GenBank/DDBJ whole genome shotgun (WGS) entry which is preliminary data.</text>
</comment>
<sequence>MAEMKVIGVVGLAQISAVHGVDVWLHNTDAAALSTASKSISDSLHCRLSQGRLSQEATKIRIVQKCKTAVDCCRNENFYHYLAGLGYEWRTLRHAKSFIISLDTFSSGISFSKTIICSQDFSGFIVNRILMSIINEAFFALYAEVATMEDIDLGMKLGTNHHMGPLELADLIGLDVSLSIMEVLYAGLGDSKYVPCPLLVQYVDAGCLRRKMWHRGLQLQ</sequence>
<dbReference type="Gene3D" id="1.10.1040.10">
    <property type="entry name" value="N-(1-d-carboxylethyl)-l-norvaline Dehydrogenase, domain 2"/>
    <property type="match status" value="1"/>
</dbReference>
<organism evidence="2 3">
    <name type="scientific">Dillenia turbinata</name>
    <dbReference type="NCBI Taxonomy" id="194707"/>
    <lineage>
        <taxon>Eukaryota</taxon>
        <taxon>Viridiplantae</taxon>
        <taxon>Streptophyta</taxon>
        <taxon>Embryophyta</taxon>
        <taxon>Tracheophyta</taxon>
        <taxon>Spermatophyta</taxon>
        <taxon>Magnoliopsida</taxon>
        <taxon>eudicotyledons</taxon>
        <taxon>Gunneridae</taxon>
        <taxon>Pentapetalae</taxon>
        <taxon>Dilleniales</taxon>
        <taxon>Dilleniaceae</taxon>
        <taxon>Dillenia</taxon>
    </lineage>
</organism>
<reference evidence="2 3" key="1">
    <citation type="submission" date="2023-12" db="EMBL/GenBank/DDBJ databases">
        <title>A high-quality genome assembly for Dillenia turbinata (Dilleniales).</title>
        <authorList>
            <person name="Chanderbali A."/>
        </authorList>
    </citation>
    <scope>NUCLEOTIDE SEQUENCE [LARGE SCALE GENOMIC DNA]</scope>
    <source>
        <strain evidence="2">LSX21</strain>
        <tissue evidence="2">Leaf</tissue>
    </source>
</reference>
<dbReference type="GO" id="GO:0006631">
    <property type="term" value="P:fatty acid metabolic process"/>
    <property type="evidence" value="ECO:0007669"/>
    <property type="project" value="InterPro"/>
</dbReference>
<dbReference type="InterPro" id="IPR008927">
    <property type="entry name" value="6-PGluconate_DH-like_C_sf"/>
</dbReference>
<evidence type="ECO:0000313" key="3">
    <source>
        <dbReference type="Proteomes" id="UP001370490"/>
    </source>
</evidence>
<dbReference type="GO" id="GO:0016616">
    <property type="term" value="F:oxidoreductase activity, acting on the CH-OH group of donors, NAD or NADP as acceptor"/>
    <property type="evidence" value="ECO:0007669"/>
    <property type="project" value="InterPro"/>
</dbReference>
<protein>
    <submittedName>
        <fullName evidence="2">3-hydroxyacyl-CoA dehydrogenase, C-terminal</fullName>
    </submittedName>
</protein>
<keyword evidence="3" id="KW-1185">Reference proteome</keyword>
<dbReference type="PANTHER" id="PTHR48075:SF5">
    <property type="entry name" value="3-HYDROXYBUTYRYL-COA DEHYDROGENASE"/>
    <property type="match status" value="1"/>
</dbReference>
<evidence type="ECO:0000313" key="2">
    <source>
        <dbReference type="EMBL" id="KAK6946700.1"/>
    </source>
</evidence>
<dbReference type="PANTHER" id="PTHR48075">
    <property type="entry name" value="3-HYDROXYACYL-COA DEHYDROGENASE FAMILY PROTEIN"/>
    <property type="match status" value="1"/>
</dbReference>
<accession>A0AAN8W675</accession>
<dbReference type="Pfam" id="PF00725">
    <property type="entry name" value="3HCDH"/>
    <property type="match status" value="1"/>
</dbReference>
<feature type="domain" description="3-hydroxyacyl-CoA dehydrogenase C-terminal" evidence="1">
    <location>
        <begin position="123"/>
        <end position="211"/>
    </location>
</feature>
<dbReference type="Proteomes" id="UP001370490">
    <property type="component" value="Unassembled WGS sequence"/>
</dbReference>
<dbReference type="InterPro" id="IPR013328">
    <property type="entry name" value="6PGD_dom2"/>
</dbReference>
<name>A0AAN8W675_9MAGN</name>